<keyword evidence="2" id="KW-0813">Transport</keyword>
<evidence type="ECO:0000313" key="19">
    <source>
        <dbReference type="Proteomes" id="UP000225706"/>
    </source>
</evidence>
<sequence>MTRDEEDEHKSALDVANPDEILKVSPRRRKKVVTFASLADLAQVQALATNEADSNTLELEKADGSEEPTQVAQLDPSHFLNMPLEDYDATGKNVPADDTFLVLRQHGTTSIGHHMFRFNRARSLWLLGPLHPLRRWTISLVTNPYVFTAIYTLEMLLKIISRGLMLHTYAYLRDAWNWLDFIVVVLGYITMAPKIANFTAIRTVRVLRALRTISVVSGLRAMVNTLLRSLKLLSDVLVLFLFFLAVMALIGLQLFVGELRNKCVRDPTANFTDDLGGYIQNESAWLLQNGEPVVCGNSSWAGSCPVNYTCMADAGPNPDYGFTSFDHIGWALLMAFQILTMDYWENLYNKVVRAVGIWYVFYFVITIFFCSFYLLNLVLAVVYLSYEKELQSLEHEERRKELLKKTAASYIADSDSVKVLKPLKKLRKTRKAMAELTQAACIVTEVPEVQRGDASNQLSLAKTVMTFFQHVKTKCDNFFNKFPFFKPMRKSMRAAAECATFDVVIIGIILLNTIVLALYHYGIEKSFENVLDLCNMVFTIIFVAEMIWKLIAFGPLTYVKSRWNVFDAVIVIASVAGYLTESGGSFSIFRSLRLFRVLNLAQSWKTMNKLVTAITKSVGPVGNITLILGVIIYIFAVVGMRVFGDAYTEDKFGNDGIPRWNFNDFWHAFMMVFRVLCGEWIEPLWDCMRATSPLALLVFLPAFVIGNFIVLNLFIALLLSAFDSEEEEESTSDDDEEQNSRLRRIFKRLTKTKKTRLFVATFKERYKLYEVQLLESNVTTQGSPTNKHEERMTGKYLGKFQQRSGTQEMTCEDQSSKRTPKKYLVEVDDCLPECCMFSMSSRLYFRWLKFRCSIRCLVEHKYFEWFILFTVMFSSFVLIFEDIHLPERPLLAKALYILNYFFAAVFSLEFLLKIFGLGVVKYFSSVWNCLDAFIVAISLACLSENKQLSVFRSLRTLRALRPLRAISRMEGMKVVINALFAAIPGIGNVLVVSLLFWLIFSILGVQLFSGKFQECVDQDGERISANVVRNKTECLRFPEKYTWRNAEANFDNVFNGFLALFLVATFEGWVGVMHSAVDSTEVDQQPQKDSNMIAYIYFVAFIILGSFFVLNLFVGVVIDNFNSLKKKYEEINSMGMFLTESQRKWVNFLKEAAKKKPQAKGIRPKHYFRKAWNVFDFVIVISSLIGVVLDEVSVRDTVVNPSLLRVMRIFRIARLLRVLEFAKGIRQLLVALMISLPALFNIGTLLFLVIFIYAIIGMSAFGRVKKQGNLDDIVNFETFGSSLMLLFRLSTGSGWNDVMTSLSIQPPDCDPYYKGYPNGDCGTPLGGAGYLISYIVVVFMIIVNMYIAVILENVNRAHENDDFAITKEDFERHPKPNESRLRELNIPIRAGELIHCFDLLKALVRCTLEEHGESSEVFQEITVRMEAQFTKSLGRKHSIAILGSTQTKFQCEDKTDMV</sequence>
<keyword evidence="15 18" id="KW-0407">Ion channel</keyword>
<dbReference type="FunFam" id="1.10.287.70:FF:000217">
    <property type="entry name" value="Sodium channel protein"/>
    <property type="match status" value="1"/>
</dbReference>
<keyword evidence="19" id="KW-1185">Reference proteome</keyword>
<evidence type="ECO:0000313" key="18">
    <source>
        <dbReference type="EMBL" id="PFX27533.1"/>
    </source>
</evidence>
<dbReference type="Proteomes" id="UP000225706">
    <property type="component" value="Unassembled WGS sequence"/>
</dbReference>
<feature type="transmembrane region" description="Helical" evidence="16">
    <location>
        <begin position="1174"/>
        <end position="1194"/>
    </location>
</feature>
<reference evidence="19" key="1">
    <citation type="journal article" date="2017" name="bioRxiv">
        <title>Comparative analysis of the genomes of Stylophora pistillata and Acropora digitifera provides evidence for extensive differences between species of corals.</title>
        <authorList>
            <person name="Voolstra C.R."/>
            <person name="Li Y."/>
            <person name="Liew Y.J."/>
            <person name="Baumgarten S."/>
            <person name="Zoccola D."/>
            <person name="Flot J.-F."/>
            <person name="Tambutte S."/>
            <person name="Allemand D."/>
            <person name="Aranda M."/>
        </authorList>
    </citation>
    <scope>NUCLEOTIDE SEQUENCE [LARGE SCALE GENOMIC DNA]</scope>
</reference>
<feature type="transmembrane region" description="Helical" evidence="16">
    <location>
        <begin position="494"/>
        <end position="518"/>
    </location>
</feature>
<keyword evidence="7" id="KW-0851">Voltage-gated channel</keyword>
<feature type="transmembrane region" description="Helical" evidence="16">
    <location>
        <begin position="1331"/>
        <end position="1351"/>
    </location>
</feature>
<dbReference type="SUPFAM" id="SSF81324">
    <property type="entry name" value="Voltage-gated potassium channels"/>
    <property type="match status" value="4"/>
</dbReference>
<keyword evidence="5 16" id="KW-0812">Transmembrane</keyword>
<keyword evidence="8 16" id="KW-1133">Transmembrane helix</keyword>
<feature type="transmembrane region" description="Helical" evidence="16">
    <location>
        <begin position="922"/>
        <end position="942"/>
    </location>
</feature>
<feature type="transmembrane region" description="Helical" evidence="16">
    <location>
        <begin position="895"/>
        <end position="916"/>
    </location>
</feature>
<feature type="domain" description="Ion transport" evidence="17">
    <location>
        <begin position="145"/>
        <end position="388"/>
    </location>
</feature>
<feature type="domain" description="Ion transport" evidence="17">
    <location>
        <begin position="1164"/>
        <end position="1360"/>
    </location>
</feature>
<dbReference type="FunFam" id="1.20.120.350:FF:000068">
    <property type="entry name" value="Sodium channel protein"/>
    <property type="match status" value="1"/>
</dbReference>
<keyword evidence="4" id="KW-1003">Cell membrane</keyword>
<comment type="caution">
    <text evidence="18">The sequence shown here is derived from an EMBL/GenBank/DDBJ whole genome shotgun (WGS) entry which is preliminary data.</text>
</comment>
<dbReference type="FunFam" id="1.20.120.350:FF:000009">
    <property type="entry name" value="Voltage-dependent T-type calcium channel subunit alpha"/>
    <property type="match status" value="1"/>
</dbReference>
<feature type="transmembrane region" description="Helical" evidence="16">
    <location>
        <begin position="140"/>
        <end position="161"/>
    </location>
</feature>
<dbReference type="GO" id="GO:0001518">
    <property type="term" value="C:voltage-gated sodium channel complex"/>
    <property type="evidence" value="ECO:0007669"/>
    <property type="project" value="TreeGrafter"/>
</dbReference>
<keyword evidence="3" id="KW-0894">Sodium channel</keyword>
<feature type="transmembrane region" description="Helical" evidence="16">
    <location>
        <begin position="530"/>
        <end position="548"/>
    </location>
</feature>
<dbReference type="Gene3D" id="1.20.120.350">
    <property type="entry name" value="Voltage-gated potassium channels. Chain C"/>
    <property type="match status" value="3"/>
</dbReference>
<feature type="transmembrane region" description="Helical" evidence="16">
    <location>
        <begin position="694"/>
        <end position="722"/>
    </location>
</feature>
<dbReference type="EMBL" id="LSMT01000101">
    <property type="protein sequence ID" value="PFX27533.1"/>
    <property type="molecule type" value="Genomic_DNA"/>
</dbReference>
<organism evidence="18 19">
    <name type="scientific">Stylophora pistillata</name>
    <name type="common">Smooth cauliflower coral</name>
    <dbReference type="NCBI Taxonomy" id="50429"/>
    <lineage>
        <taxon>Eukaryota</taxon>
        <taxon>Metazoa</taxon>
        <taxon>Cnidaria</taxon>
        <taxon>Anthozoa</taxon>
        <taxon>Hexacorallia</taxon>
        <taxon>Scleractinia</taxon>
        <taxon>Astrocoeniina</taxon>
        <taxon>Pocilloporidae</taxon>
        <taxon>Stylophora</taxon>
    </lineage>
</organism>
<dbReference type="GO" id="GO:0019228">
    <property type="term" value="P:neuronal action potential"/>
    <property type="evidence" value="ECO:0007669"/>
    <property type="project" value="TreeGrafter"/>
</dbReference>
<evidence type="ECO:0000256" key="15">
    <source>
        <dbReference type="ARBA" id="ARBA00023303"/>
    </source>
</evidence>
<dbReference type="Gene3D" id="1.10.287.70">
    <property type="match status" value="4"/>
</dbReference>
<feature type="transmembrane region" description="Helical" evidence="16">
    <location>
        <begin position="1242"/>
        <end position="1261"/>
    </location>
</feature>
<evidence type="ECO:0000256" key="6">
    <source>
        <dbReference type="ARBA" id="ARBA00022737"/>
    </source>
</evidence>
<comment type="subcellular location">
    <subcellularLocation>
        <location evidence="1">Cell membrane</location>
        <topology evidence="1">Multi-pass membrane protein</topology>
    </subcellularLocation>
</comment>
<dbReference type="OrthoDB" id="2984333at2759"/>
<dbReference type="FunFam" id="1.10.287.70:FF:000001">
    <property type="entry name" value="Sodium channel protein"/>
    <property type="match status" value="1"/>
</dbReference>
<feature type="transmembrane region" description="Helical" evidence="16">
    <location>
        <begin position="624"/>
        <end position="644"/>
    </location>
</feature>
<keyword evidence="9" id="KW-0915">Sodium</keyword>
<evidence type="ECO:0000256" key="11">
    <source>
        <dbReference type="ARBA" id="ARBA00023136"/>
    </source>
</evidence>
<evidence type="ECO:0000256" key="10">
    <source>
        <dbReference type="ARBA" id="ARBA00023065"/>
    </source>
</evidence>
<dbReference type="PANTHER" id="PTHR10037">
    <property type="entry name" value="VOLTAGE-GATED CATION CHANNEL CALCIUM AND SODIUM"/>
    <property type="match status" value="1"/>
</dbReference>
<dbReference type="CDD" id="cd13433">
    <property type="entry name" value="Na_channel_gate"/>
    <property type="match status" value="1"/>
</dbReference>
<dbReference type="Gene3D" id="1.10.238.10">
    <property type="entry name" value="EF-hand"/>
    <property type="match status" value="1"/>
</dbReference>
<evidence type="ECO:0000256" key="16">
    <source>
        <dbReference type="SAM" id="Phobius"/>
    </source>
</evidence>
<evidence type="ECO:0000256" key="1">
    <source>
        <dbReference type="ARBA" id="ARBA00004651"/>
    </source>
</evidence>
<dbReference type="InterPro" id="IPR027359">
    <property type="entry name" value="Volt_channel_dom_sf"/>
</dbReference>
<evidence type="ECO:0000256" key="2">
    <source>
        <dbReference type="ARBA" id="ARBA00022448"/>
    </source>
</evidence>
<feature type="transmembrane region" description="Helical" evidence="16">
    <location>
        <begin position="181"/>
        <end position="201"/>
    </location>
</feature>
<feature type="domain" description="Ion transport" evidence="17">
    <location>
        <begin position="500"/>
        <end position="729"/>
    </location>
</feature>
<keyword evidence="6" id="KW-0677">Repeat</keyword>
<proteinExistence type="predicted"/>
<feature type="transmembrane region" description="Helical" evidence="16">
    <location>
        <begin position="1053"/>
        <end position="1072"/>
    </location>
</feature>
<evidence type="ECO:0000256" key="8">
    <source>
        <dbReference type="ARBA" id="ARBA00022989"/>
    </source>
</evidence>
<evidence type="ECO:0000256" key="5">
    <source>
        <dbReference type="ARBA" id="ARBA00022692"/>
    </source>
</evidence>
<keyword evidence="13" id="KW-0325">Glycoprotein</keyword>
<dbReference type="PANTHER" id="PTHR10037:SF62">
    <property type="entry name" value="SODIUM CHANNEL PROTEIN 60E"/>
    <property type="match status" value="1"/>
</dbReference>
<keyword evidence="11 16" id="KW-0472">Membrane</keyword>
<evidence type="ECO:0000256" key="3">
    <source>
        <dbReference type="ARBA" id="ARBA00022461"/>
    </source>
</evidence>
<feature type="transmembrane region" description="Helical" evidence="16">
    <location>
        <begin position="974"/>
        <end position="1000"/>
    </location>
</feature>
<feature type="domain" description="Ion transport" evidence="17">
    <location>
        <begin position="860"/>
        <end position="1127"/>
    </location>
</feature>
<keyword evidence="14" id="KW-0739">Sodium transport</keyword>
<accession>A0A2B4SEQ7</accession>
<protein>
    <submittedName>
        <fullName evidence="18">Sodium channel protein type 4 subunit alpha B</fullName>
    </submittedName>
</protein>
<dbReference type="InterPro" id="IPR005821">
    <property type="entry name" value="Ion_trans_dom"/>
</dbReference>
<name>A0A2B4SEQ7_STYPI</name>
<dbReference type="InterPro" id="IPR043203">
    <property type="entry name" value="VGCC_Ca_Na"/>
</dbReference>
<feature type="transmembrane region" description="Helical" evidence="16">
    <location>
        <begin position="1093"/>
        <end position="1118"/>
    </location>
</feature>
<dbReference type="STRING" id="50429.A0A2B4SEQ7"/>
<evidence type="ECO:0000256" key="9">
    <source>
        <dbReference type="ARBA" id="ARBA00023053"/>
    </source>
</evidence>
<dbReference type="GO" id="GO:0005248">
    <property type="term" value="F:voltage-gated sodium channel activity"/>
    <property type="evidence" value="ECO:0007669"/>
    <property type="project" value="TreeGrafter"/>
</dbReference>
<evidence type="ECO:0000256" key="14">
    <source>
        <dbReference type="ARBA" id="ARBA00023201"/>
    </source>
</evidence>
<evidence type="ECO:0000256" key="4">
    <source>
        <dbReference type="ARBA" id="ARBA00022475"/>
    </source>
</evidence>
<dbReference type="Pfam" id="PF00520">
    <property type="entry name" value="Ion_trans"/>
    <property type="match status" value="4"/>
</dbReference>
<gene>
    <name evidence="18" type="primary">scn4ab</name>
    <name evidence="18" type="ORF">AWC38_SpisGene7758</name>
</gene>
<evidence type="ECO:0000259" key="17">
    <source>
        <dbReference type="Pfam" id="PF00520"/>
    </source>
</evidence>
<evidence type="ECO:0000256" key="7">
    <source>
        <dbReference type="ARBA" id="ARBA00022882"/>
    </source>
</evidence>
<dbReference type="InterPro" id="IPR044564">
    <property type="entry name" value="Na_chnl_inactivation_gate"/>
</dbReference>
<keyword evidence="12" id="KW-1015">Disulfide bond</keyword>
<keyword evidence="10" id="KW-0406">Ion transport</keyword>
<feature type="transmembrane region" description="Helical" evidence="16">
    <location>
        <begin position="236"/>
        <end position="256"/>
    </location>
</feature>
<feature type="transmembrane region" description="Helical" evidence="16">
    <location>
        <begin position="356"/>
        <end position="386"/>
    </location>
</feature>
<feature type="transmembrane region" description="Helical" evidence="16">
    <location>
        <begin position="1273"/>
        <end position="1291"/>
    </location>
</feature>
<dbReference type="GO" id="GO:0086010">
    <property type="term" value="P:membrane depolarization during action potential"/>
    <property type="evidence" value="ECO:0007669"/>
    <property type="project" value="TreeGrafter"/>
</dbReference>
<feature type="transmembrane region" description="Helical" evidence="16">
    <location>
        <begin position="862"/>
        <end position="883"/>
    </location>
</feature>
<evidence type="ECO:0000256" key="12">
    <source>
        <dbReference type="ARBA" id="ARBA00023157"/>
    </source>
</evidence>
<evidence type="ECO:0000256" key="13">
    <source>
        <dbReference type="ARBA" id="ARBA00023180"/>
    </source>
</evidence>